<accession>A0A292Z811</accession>
<sequence>MFVGFEVDRTLIVINEDQSHFERMVTRNENRDCPLQFFLLVISASQFFEIAEREHHGLFGGL</sequence>
<dbReference type="EMBL" id="BEWI01000031">
    <property type="protein sequence ID" value="GAY21202.1"/>
    <property type="molecule type" value="Genomic_DNA"/>
</dbReference>
<dbReference type="AlphaFoldDB" id="A0A292Z811"/>
<reference evidence="1 2" key="1">
    <citation type="journal article" date="2013" name="Biodegradation">
        <title>Occurrence of 4-tert-butylphenol (4-t-BP) biodegradation in an aquatic sample caused by the presence of Spirodela polyrrhiza and isolation of a 4-t-BP-utilizing bacterium.</title>
        <authorList>
            <person name="Ogata Y."/>
            <person name="Toyama T."/>
            <person name="Yu N."/>
            <person name="Wang X."/>
            <person name="Sei K."/>
            <person name="Ike M."/>
        </authorList>
    </citation>
    <scope>NUCLEOTIDE SEQUENCE [LARGE SCALE GENOMIC DNA]</scope>
    <source>
        <strain evidence="1 2">OMI</strain>
    </source>
</reference>
<protein>
    <submittedName>
        <fullName evidence="1">Uncharacterized protein</fullName>
    </submittedName>
</protein>
<proteinExistence type="predicted"/>
<organism evidence="1 2">
    <name type="scientific">Sphingobium fuliginis (strain ATCC 27551)</name>
    <dbReference type="NCBI Taxonomy" id="336203"/>
    <lineage>
        <taxon>Bacteria</taxon>
        <taxon>Pseudomonadati</taxon>
        <taxon>Pseudomonadota</taxon>
        <taxon>Alphaproteobacteria</taxon>
        <taxon>Sphingomonadales</taxon>
        <taxon>Sphingomonadaceae</taxon>
        <taxon>Sphingobium</taxon>
    </lineage>
</organism>
<gene>
    <name evidence="1" type="ORF">SFOMI_1737</name>
</gene>
<evidence type="ECO:0000313" key="2">
    <source>
        <dbReference type="Proteomes" id="UP000221538"/>
    </source>
</evidence>
<name>A0A292Z811_SPHSA</name>
<reference evidence="1 2" key="2">
    <citation type="journal article" date="2013" name="Environ. Sci. Technol.">
        <title>The 4-tert-butylphenol-utilizing bacterium Sphingobium fuliginis OMI can degrade bisphenols via phenolic ring hydroxylation and meta-cleavage pathway.</title>
        <authorList>
            <person name="Ogata Y."/>
            <person name="Goda S."/>
            <person name="Toyama T."/>
            <person name="Sei K."/>
            <person name="Ike M."/>
        </authorList>
    </citation>
    <scope>NUCLEOTIDE SEQUENCE [LARGE SCALE GENOMIC DNA]</scope>
    <source>
        <strain evidence="1 2">OMI</strain>
    </source>
</reference>
<comment type="caution">
    <text evidence="1">The sequence shown here is derived from an EMBL/GenBank/DDBJ whole genome shotgun (WGS) entry which is preliminary data.</text>
</comment>
<evidence type="ECO:0000313" key="1">
    <source>
        <dbReference type="EMBL" id="GAY21202.1"/>
    </source>
</evidence>
<dbReference type="Proteomes" id="UP000221538">
    <property type="component" value="Unassembled WGS sequence"/>
</dbReference>